<protein>
    <submittedName>
        <fullName evidence="2">Oligosaccharide repeat unit polymerase</fullName>
    </submittedName>
</protein>
<keyword evidence="1" id="KW-0812">Transmembrane</keyword>
<evidence type="ECO:0000256" key="1">
    <source>
        <dbReference type="SAM" id="Phobius"/>
    </source>
</evidence>
<gene>
    <name evidence="2" type="ORF">GMA12_18050</name>
</gene>
<dbReference type="AlphaFoldDB" id="A0A6N8GPL2"/>
<feature type="transmembrane region" description="Helical" evidence="1">
    <location>
        <begin position="171"/>
        <end position="189"/>
    </location>
</feature>
<keyword evidence="1" id="KW-0472">Membrane</keyword>
<keyword evidence="1" id="KW-1133">Transmembrane helix</keyword>
<accession>A0A6N8GPL2</accession>
<feature type="transmembrane region" description="Helical" evidence="1">
    <location>
        <begin position="363"/>
        <end position="379"/>
    </location>
</feature>
<evidence type="ECO:0000313" key="2">
    <source>
        <dbReference type="EMBL" id="MUN65011.1"/>
    </source>
</evidence>
<feature type="transmembrane region" description="Helical" evidence="1">
    <location>
        <begin position="74"/>
        <end position="95"/>
    </location>
</feature>
<proteinExistence type="predicted"/>
<dbReference type="RefSeq" id="WP_156270867.1">
    <property type="nucleotide sequence ID" value="NZ_WOGU01000035.1"/>
</dbReference>
<feature type="transmembrane region" description="Helical" evidence="1">
    <location>
        <begin position="310"/>
        <end position="328"/>
    </location>
</feature>
<feature type="transmembrane region" description="Helical" evidence="1">
    <location>
        <begin position="146"/>
        <end position="165"/>
    </location>
</feature>
<feature type="transmembrane region" description="Helical" evidence="1">
    <location>
        <begin position="115"/>
        <end position="134"/>
    </location>
</feature>
<dbReference type="EMBL" id="WOGU01000035">
    <property type="protein sequence ID" value="MUN65011.1"/>
    <property type="molecule type" value="Genomic_DNA"/>
</dbReference>
<keyword evidence="3" id="KW-1185">Reference proteome</keyword>
<dbReference type="Proteomes" id="UP000436989">
    <property type="component" value="Unassembled WGS sequence"/>
</dbReference>
<sequence length="390" mass="43000">MFVYVFMGLAPFTQFRLGIAPFTTTNLNALFYGESILIVLVGCLAWLVGNSWVSRRPPSRGAVTERSVVQLRAQILFVVFFIAALYYIISIGPAVLFESREARANSVAELWSNPVSEILTLGTSMGLLVSYVSQRQAQAGLDALRATNFSRTLLIVNGLSLFIFVNPVSSSRYLFGTVVLSVLAAHGVFSTRRAFRAVTLAAVPGFVLLFPIADYFRDITMEEGVTLDVVRSMLSGDYDSFAQVMNAAEYVDDQGVAWGRQLLGAILLWIPRSLWATKPQPTGAILADYKEYSFHNLSAPIWAELFVDGSWLFLVVGMLLLGALLCRLDQHTELILTRQGMPGLIGCILPFFMVILLRGTLMGVASSLLVVLVTSFFVTKRRQLSSPERP</sequence>
<comment type="caution">
    <text evidence="2">The sequence shown here is derived from an EMBL/GenBank/DDBJ whole genome shotgun (WGS) entry which is preliminary data.</text>
</comment>
<feature type="transmembrane region" description="Helical" evidence="1">
    <location>
        <begin position="30"/>
        <end position="53"/>
    </location>
</feature>
<feature type="transmembrane region" description="Helical" evidence="1">
    <location>
        <begin position="340"/>
        <end position="357"/>
    </location>
</feature>
<evidence type="ECO:0000313" key="3">
    <source>
        <dbReference type="Proteomes" id="UP000436989"/>
    </source>
</evidence>
<name>A0A6N8GPL2_9MICC</name>
<organism evidence="2 3">
    <name type="scientific">Kocuria sediminis</name>
    <dbReference type="NCBI Taxonomy" id="1038857"/>
    <lineage>
        <taxon>Bacteria</taxon>
        <taxon>Bacillati</taxon>
        <taxon>Actinomycetota</taxon>
        <taxon>Actinomycetes</taxon>
        <taxon>Micrococcales</taxon>
        <taxon>Micrococcaceae</taxon>
        <taxon>Kocuria</taxon>
    </lineage>
</organism>
<reference evidence="2 3" key="1">
    <citation type="submission" date="2019-12" db="EMBL/GenBank/DDBJ databases">
        <authorList>
            <person name="Shi Y."/>
        </authorList>
    </citation>
    <scope>NUCLEOTIDE SEQUENCE [LARGE SCALE GENOMIC DNA]</scope>
    <source>
        <strain evidence="2 3">JCM 17929</strain>
    </source>
</reference>
<feature type="transmembrane region" description="Helical" evidence="1">
    <location>
        <begin position="194"/>
        <end position="213"/>
    </location>
</feature>